<dbReference type="GO" id="GO:0005737">
    <property type="term" value="C:cytoplasm"/>
    <property type="evidence" value="ECO:0007669"/>
    <property type="project" value="UniProtKB-SubCell"/>
</dbReference>
<evidence type="ECO:0000256" key="9">
    <source>
        <dbReference type="ARBA" id="ARBA00023235"/>
    </source>
</evidence>
<dbReference type="InterPro" id="IPR013497">
    <property type="entry name" value="Topo_IA_cen"/>
</dbReference>
<evidence type="ECO:0000256" key="3">
    <source>
        <dbReference type="ARBA" id="ARBA00022741"/>
    </source>
</evidence>
<dbReference type="NCBIfam" id="TIGR01054">
    <property type="entry name" value="rgy"/>
    <property type="match status" value="1"/>
</dbReference>
<evidence type="ECO:0000259" key="13">
    <source>
        <dbReference type="PROSITE" id="PS51192"/>
    </source>
</evidence>
<dbReference type="Pfam" id="PF01131">
    <property type="entry name" value="Topoisom_bac"/>
    <property type="match status" value="1"/>
</dbReference>
<evidence type="ECO:0000256" key="8">
    <source>
        <dbReference type="ARBA" id="ARBA00023125"/>
    </source>
</evidence>
<dbReference type="Gene3D" id="1.10.290.10">
    <property type="entry name" value="Topoisomerase I, domain 4"/>
    <property type="match status" value="1"/>
</dbReference>
<dbReference type="Gene3D" id="2.60.510.20">
    <property type="match status" value="1"/>
</dbReference>
<dbReference type="PROSITE" id="PS52039">
    <property type="entry name" value="TOPO_IA_2"/>
    <property type="match status" value="1"/>
</dbReference>
<keyword evidence="16" id="KW-1185">Reference proteome</keyword>
<dbReference type="SMART" id="SM00493">
    <property type="entry name" value="TOPRIM"/>
    <property type="match status" value="1"/>
</dbReference>
<dbReference type="PRINTS" id="PR00417">
    <property type="entry name" value="PRTPISMRASEI"/>
</dbReference>
<dbReference type="PANTHER" id="PTHR43505">
    <property type="entry name" value="REVERSE GYRASE"/>
    <property type="match status" value="1"/>
</dbReference>
<feature type="domain" description="Toprim" evidence="12">
    <location>
        <begin position="542"/>
        <end position="672"/>
    </location>
</feature>
<comment type="similarity">
    <text evidence="10">In the N-terminal section; belongs to the DEAD box helicase family. DDVD subfamily.</text>
</comment>
<dbReference type="Gene3D" id="3.40.50.140">
    <property type="match status" value="1"/>
</dbReference>
<dbReference type="AlphaFoldDB" id="A0A656D3Q5"/>
<dbReference type="PANTHER" id="PTHR43505:SF1">
    <property type="entry name" value="REVERSE GYRASE"/>
    <property type="match status" value="1"/>
</dbReference>
<dbReference type="InterPro" id="IPR011545">
    <property type="entry name" value="DEAD/DEAH_box_helicase_dom"/>
</dbReference>
<evidence type="ECO:0000256" key="6">
    <source>
        <dbReference type="ARBA" id="ARBA00022840"/>
    </source>
</evidence>
<dbReference type="OrthoDB" id="9804262at2"/>
<evidence type="ECO:0000256" key="5">
    <source>
        <dbReference type="ARBA" id="ARBA00022833"/>
    </source>
</evidence>
<proteinExistence type="inferred from homology"/>
<dbReference type="InterPro" id="IPR006171">
    <property type="entry name" value="TOPRIM_dom"/>
</dbReference>
<keyword evidence="7 11" id="KW-0799">Topoisomerase</keyword>
<dbReference type="InterPro" id="IPR013826">
    <property type="entry name" value="Topo_IA_cen_sub3"/>
</dbReference>
<dbReference type="SUPFAM" id="SSF52540">
    <property type="entry name" value="P-loop containing nucleoside triphosphate hydrolases"/>
    <property type="match status" value="2"/>
</dbReference>
<evidence type="ECO:0000256" key="4">
    <source>
        <dbReference type="ARBA" id="ARBA00022771"/>
    </source>
</evidence>
<evidence type="ECO:0000256" key="1">
    <source>
        <dbReference type="ARBA" id="ARBA00004496"/>
    </source>
</evidence>
<dbReference type="EMBL" id="CZVU01000006">
    <property type="protein sequence ID" value="CUS97211.1"/>
    <property type="molecule type" value="Genomic_DNA"/>
</dbReference>
<dbReference type="Gene3D" id="3.40.50.300">
    <property type="entry name" value="P-loop containing nucleotide triphosphate hydrolases"/>
    <property type="match status" value="3"/>
</dbReference>
<dbReference type="SMART" id="SM00436">
    <property type="entry name" value="TOP1Bc"/>
    <property type="match status" value="1"/>
</dbReference>
<dbReference type="Gene3D" id="1.10.460.10">
    <property type="entry name" value="Topoisomerase I, domain 2"/>
    <property type="match status" value="1"/>
</dbReference>
<dbReference type="InterPro" id="IPR014001">
    <property type="entry name" value="Helicase_ATP-bd"/>
</dbReference>
<reference evidence="15 16" key="1">
    <citation type="submission" date="2015-11" db="EMBL/GenBank/DDBJ databases">
        <authorList>
            <person name="Varghese N."/>
        </authorList>
    </citation>
    <scope>NUCLEOTIDE SEQUENCE [LARGE SCALE GENOMIC DNA]</scope>
    <source>
        <strain evidence="15 16">JGI-24</strain>
    </source>
</reference>
<keyword evidence="2" id="KW-0963">Cytoplasm</keyword>
<keyword evidence="4 11" id="KW-0863">Zinc-finger</keyword>
<evidence type="ECO:0000259" key="12">
    <source>
        <dbReference type="PROSITE" id="PS50880"/>
    </source>
</evidence>
<evidence type="ECO:0000256" key="7">
    <source>
        <dbReference type="ARBA" id="ARBA00023029"/>
    </source>
</evidence>
<dbReference type="InterPro" id="IPR001650">
    <property type="entry name" value="Helicase_C-like"/>
</dbReference>
<dbReference type="InterPro" id="IPR023405">
    <property type="entry name" value="Topo_IA_core_domain"/>
</dbReference>
<dbReference type="InterPro" id="IPR005736">
    <property type="entry name" value="Reverse_gyrase"/>
</dbReference>
<dbReference type="GO" id="GO:0160097">
    <property type="term" value="F:reverse gyrase activity"/>
    <property type="evidence" value="ECO:0007669"/>
    <property type="project" value="UniProtKB-ARBA"/>
</dbReference>
<dbReference type="GO" id="GO:0005524">
    <property type="term" value="F:ATP binding"/>
    <property type="evidence" value="ECO:0007669"/>
    <property type="project" value="UniProtKB-KW"/>
</dbReference>
<dbReference type="PROSITE" id="PS51192">
    <property type="entry name" value="HELICASE_ATP_BIND_1"/>
    <property type="match status" value="1"/>
</dbReference>
<accession>A0A656D3Q5</accession>
<dbReference type="Pfam" id="PF00270">
    <property type="entry name" value="DEAD"/>
    <property type="match status" value="1"/>
</dbReference>
<dbReference type="PROSITE" id="PS50880">
    <property type="entry name" value="TOPRIM"/>
    <property type="match status" value="1"/>
</dbReference>
<dbReference type="SMART" id="SM00490">
    <property type="entry name" value="HELICc"/>
    <property type="match status" value="1"/>
</dbReference>
<evidence type="ECO:0000256" key="11">
    <source>
        <dbReference type="RuleBase" id="RU004026"/>
    </source>
</evidence>
<keyword evidence="3 11" id="KW-0547">Nucleotide-binding</keyword>
<keyword evidence="6 11" id="KW-0067">ATP-binding</keyword>
<keyword evidence="9 11" id="KW-0413">Isomerase</keyword>
<dbReference type="InterPro" id="IPR003601">
    <property type="entry name" value="Topo_IA_2"/>
</dbReference>
<evidence type="ECO:0000313" key="15">
    <source>
        <dbReference type="EMBL" id="CUS97211.1"/>
    </source>
</evidence>
<comment type="subcellular location">
    <subcellularLocation>
        <location evidence="1">Cytoplasm</location>
    </subcellularLocation>
</comment>
<keyword evidence="11" id="KW-0479">Metal-binding</keyword>
<dbReference type="SMART" id="SM00487">
    <property type="entry name" value="DEXDc"/>
    <property type="match status" value="1"/>
</dbReference>
<dbReference type="SUPFAM" id="SSF56712">
    <property type="entry name" value="Prokaryotic type I DNA topoisomerase"/>
    <property type="match status" value="1"/>
</dbReference>
<comment type="function">
    <text evidence="11">Modifies the topological state of DNA by introducing positive supercoils in an ATP-dependent process, increasing the linking number in steps of +1. Binds to single-stranded DNA, transiently cleaves and then rejoins the ends, introducing a positive supercoil in the process. The scissile phosphodiester is attacked by the catalytic tyrosine of the enzyme, resulting in the formation of a DNA-(5'-phosphotyrosyl)-enzyme intermediate. Involved in rewinding DNA strands in regions of the chromosome that have opened up to allow replication, transcription, DNA repair and/or for DNA protection.</text>
</comment>
<keyword evidence="8 11" id="KW-0238">DNA-binding</keyword>
<dbReference type="GO" id="GO:0006265">
    <property type="term" value="P:DNA topological change"/>
    <property type="evidence" value="ECO:0007669"/>
    <property type="project" value="InterPro"/>
</dbReference>
<comment type="catalytic activity">
    <reaction evidence="11">
        <text>ATP + H2O = ADP + phosphate + H(+)</text>
        <dbReference type="Rhea" id="RHEA:13065"/>
        <dbReference type="ChEBI" id="CHEBI:15377"/>
        <dbReference type="ChEBI" id="CHEBI:15378"/>
        <dbReference type="ChEBI" id="CHEBI:30616"/>
        <dbReference type="ChEBI" id="CHEBI:43474"/>
        <dbReference type="ChEBI" id="CHEBI:456216"/>
    </reaction>
</comment>
<feature type="domain" description="Topo IA-type catalytic" evidence="14">
    <location>
        <begin position="688"/>
        <end position="1083"/>
    </location>
</feature>
<dbReference type="GO" id="GO:0003677">
    <property type="term" value="F:DNA binding"/>
    <property type="evidence" value="ECO:0007669"/>
    <property type="project" value="UniProtKB-KW"/>
</dbReference>
<dbReference type="Proteomes" id="UP000243065">
    <property type="component" value="Unassembled WGS sequence"/>
</dbReference>
<organism evidence="15 16">
    <name type="scientific">Kryptobacter tengchongensis</name>
    <dbReference type="NCBI Taxonomy" id="1643429"/>
    <lineage>
        <taxon>Bacteria</taxon>
        <taxon>Pseudomonadati</taxon>
        <taxon>Candidatus Kryptoniota</taxon>
        <taxon>Candidatus Kryptobacter</taxon>
    </lineage>
</organism>
<dbReference type="CDD" id="cd00186">
    <property type="entry name" value="TOP1Ac"/>
    <property type="match status" value="1"/>
</dbReference>
<evidence type="ECO:0000256" key="2">
    <source>
        <dbReference type="ARBA" id="ARBA00022490"/>
    </source>
</evidence>
<dbReference type="SMART" id="SM00437">
    <property type="entry name" value="TOP1Ac"/>
    <property type="match status" value="1"/>
</dbReference>
<sequence>MQDLDVIYLNFHDSESATLDELLSGKIKLNKIVHEDIDKIFEPFGFKPWGAQRLWARRFLKGESFAMLAPTGSGKTTTTIALALLKKSLILLPNSTLAFQVAQKIQNFARNKKIVQIHSLAPKPEPDEISNADVIITTSASIVRNKKLFESLRTNAVFIDDVDGFLRRSQAIDTVLKILGITEEQIELAKKIVSKKVEDENISEVRSKIKINNGQIVISGATQTAKRTLRVKILREIFGFDIGQTYSFTRNIIDAYYIPEKEMKEELIELIRKLGRGAIVYVRGSEKAEQLADFLSENGIKAKAYVKASKKIFQAFENGEIDVLIGTSSRRSSLVRGVDLPTALRYTIFFEIPRMEITIDRETFSPRKMIIAISHITKHLEGEERQKAIDIIENLSKIIDLTPSNLEKIKSKDFNPDSDKVSDFMKFAYKVMIESLEFFNQVSSRSEIIEKTGISGNSIVTPDSFAYIQASGRTSRLTIGGLTKGLSILMVDDRRAFELMKEQLEPLDVKFVNIKELDIEKVIEEINLTRELKVGVDIEFNSQLLIVESPTKSRTISYFFGKPLKSKIDGLQVFEVMAPNMLLLVTASRGHITDLAIRQPGFGAKIIDSKLEVKFEITKPDVVASLQKLAENVDEVLIATDPDAEGEKIAWDLKCLLYPFNQNIKRLRWHEITKRAIIEGLKNPEEFDLNLLKAQILRKVEDAWIGLELSKIVQKKFNREDLSAGRVQTPVLGWVCERTKESKKKIAQVNVQLENNLRLTFTAQPEESEKIKSIESVKIFDLSEEITEQNPLPPYTTDSLLQDGIYTLNLPASDVMSLAQELFESGLITYHRTDSIRVSNFGINLARQYLERENLSSYFKARTWATEEGAHECIRPTRPLSSFELETDIDAKLLLLQTKLSKKHIKLYDLIFKRFIASQMSSAKIRIYKLKAQLGDIIQEFQLTGEVVENGFNLISPIKTSGVIKPGEYKITQLQVRLISEKPLYTEANLIQLMREKRIGRPSTYAPTVQKLKDRGYVQSFNGRLAGTRLGFNVFNFLISKYEPLINEERTRIVLEAVDKIENGEESFIDKVIEFRKEVDNFVKKVKIY</sequence>
<dbReference type="GO" id="GO:0008270">
    <property type="term" value="F:zinc ion binding"/>
    <property type="evidence" value="ECO:0007669"/>
    <property type="project" value="UniProtKB-KW"/>
</dbReference>
<dbReference type="RefSeq" id="WP_072149726.1">
    <property type="nucleotide sequence ID" value="NZ_CZVU01000006.1"/>
</dbReference>
<dbReference type="InterPro" id="IPR003602">
    <property type="entry name" value="Topo_IA_DNA-bd_dom"/>
</dbReference>
<feature type="domain" description="Helicase ATP-binding" evidence="13">
    <location>
        <begin position="56"/>
        <end position="241"/>
    </location>
</feature>
<evidence type="ECO:0000313" key="16">
    <source>
        <dbReference type="Proteomes" id="UP000243065"/>
    </source>
</evidence>
<evidence type="ECO:0000256" key="10">
    <source>
        <dbReference type="ARBA" id="ARBA00043976"/>
    </source>
</evidence>
<protein>
    <recommendedName>
        <fullName evidence="11">Reverse gyrase</fullName>
    </recommendedName>
</protein>
<dbReference type="InterPro" id="IPR013824">
    <property type="entry name" value="Topo_IA_cen_sub1"/>
</dbReference>
<dbReference type="InterPro" id="IPR027417">
    <property type="entry name" value="P-loop_NTPase"/>
</dbReference>
<name>A0A656D3Q5_KRYT1</name>
<gene>
    <name evidence="15" type="ORF">JGI24_00233</name>
</gene>
<keyword evidence="5 11" id="KW-0862">Zinc</keyword>
<evidence type="ECO:0000259" key="14">
    <source>
        <dbReference type="PROSITE" id="PS52039"/>
    </source>
</evidence>
<dbReference type="Pfam" id="PF01751">
    <property type="entry name" value="Toprim"/>
    <property type="match status" value="1"/>
</dbReference>